<protein>
    <recommendedName>
        <fullName evidence="3">Exostosin GT47 domain-containing protein</fullName>
    </recommendedName>
</protein>
<dbReference type="Pfam" id="PF03016">
    <property type="entry name" value="Exostosin_GT47"/>
    <property type="match status" value="1"/>
</dbReference>
<dbReference type="InterPro" id="IPR004263">
    <property type="entry name" value="Exostosin"/>
</dbReference>
<reference evidence="4 5" key="1">
    <citation type="submission" date="2014-11" db="EMBL/GenBank/DDBJ databases">
        <authorList>
            <person name="Zhu J."/>
            <person name="Qi W."/>
            <person name="Song R."/>
        </authorList>
    </citation>
    <scope>NUCLEOTIDE SEQUENCE [LARGE SCALE GENOMIC DNA]</scope>
</reference>
<proteinExistence type="inferred from homology"/>
<dbReference type="Proteomes" id="UP000041254">
    <property type="component" value="Unassembled WGS sequence"/>
</dbReference>
<dbReference type="PANTHER" id="PTHR11062">
    <property type="entry name" value="EXOSTOSIN HEPARAN SULFATE GLYCOSYLTRANSFERASE -RELATED"/>
    <property type="match status" value="1"/>
</dbReference>
<dbReference type="InterPro" id="IPR040911">
    <property type="entry name" value="Exostosin_GT47"/>
</dbReference>
<gene>
    <name evidence="4" type="ORF">Vbra_12211</name>
</gene>
<feature type="compositionally biased region" description="Basic and acidic residues" evidence="2">
    <location>
        <begin position="572"/>
        <end position="584"/>
    </location>
</feature>
<dbReference type="VEuPathDB" id="CryptoDB:Vbra_12211"/>
<keyword evidence="5" id="KW-1185">Reference proteome</keyword>
<feature type="domain" description="Exostosin GT47" evidence="3">
    <location>
        <begin position="89"/>
        <end position="211"/>
    </location>
</feature>
<dbReference type="PANTHER" id="PTHR11062:SF281">
    <property type="entry name" value="EXOSTOSIN-LIKE 2"/>
    <property type="match status" value="1"/>
</dbReference>
<evidence type="ECO:0000313" key="5">
    <source>
        <dbReference type="Proteomes" id="UP000041254"/>
    </source>
</evidence>
<name>A0A0G4EKI2_VITBC</name>
<accession>A0A0G4EKI2</accession>
<dbReference type="GO" id="GO:0016757">
    <property type="term" value="F:glycosyltransferase activity"/>
    <property type="evidence" value="ECO:0007669"/>
    <property type="project" value="InterPro"/>
</dbReference>
<organism evidence="4 5">
    <name type="scientific">Vitrella brassicaformis (strain CCMP3155)</name>
    <dbReference type="NCBI Taxonomy" id="1169540"/>
    <lineage>
        <taxon>Eukaryota</taxon>
        <taxon>Sar</taxon>
        <taxon>Alveolata</taxon>
        <taxon>Colpodellida</taxon>
        <taxon>Vitrellaceae</taxon>
        <taxon>Vitrella</taxon>
    </lineage>
</organism>
<evidence type="ECO:0000259" key="3">
    <source>
        <dbReference type="Pfam" id="PF03016"/>
    </source>
</evidence>
<evidence type="ECO:0000256" key="1">
    <source>
        <dbReference type="ARBA" id="ARBA00010271"/>
    </source>
</evidence>
<dbReference type="AlphaFoldDB" id="A0A0G4EKI2"/>
<dbReference type="PhylomeDB" id="A0A0G4EKI2"/>
<dbReference type="EMBL" id="CDMY01000255">
    <property type="protein sequence ID" value="CEL97599.1"/>
    <property type="molecule type" value="Genomic_DNA"/>
</dbReference>
<feature type="region of interest" description="Disordered" evidence="2">
    <location>
        <begin position="572"/>
        <end position="600"/>
    </location>
</feature>
<dbReference type="InParanoid" id="A0A0G4EKI2"/>
<evidence type="ECO:0000313" key="4">
    <source>
        <dbReference type="EMBL" id="CEL97599.1"/>
    </source>
</evidence>
<sequence>MLAFTRPTALLLTALVAAFLLFGTFPVRVLLGLDGRNVFELSKLSRFVHPTFHQLGYVFRGKARSATPGINGDFADLEALESQLEVPFYIYETPAVRELYDICQEAARGILNGTWPSHLPTYNKKNIDEVYWLDQLWNDPWRVTDPEKALVFVIPVYPVLSLERACEGRSHKITHSLADKAVEEIQAMPYWGRNDGLDHIVMAVDYRFSFGNIRGAFGGKFGDLAKNITWGRKLSERTKAQYACGVTAPFTSAMSFLQRAYRPFEKESLLERGLVDAADVFEDDRLHTAFNPPSKTDWFARDYLMFFQGQADNRGAYTYRRRGFEQLAGWHYTPESCPDCPRSSNVFVSASNPQDYTVLDADGNKKKERIPECPRRGRERRAFGVQLGKFERCRGLTPSTRKDQTDLSVFKAATFMHRLSNSKLNLCFRGDDVTSNRYTDGFWTRTLNLFITEVEPMFRLAVPFQCEIPWWNFTYAIDGKEYKEDPRKALTPILRELYEDPAAVRERLRLMEYYSRKVLWNAPGSTTARSVLRAMTRQCLSDDMKMAFIERTRQEGDPLDFRDHELFAPCRFPDKSAKREEQSKTKPANTNVPIKKRRRI</sequence>
<evidence type="ECO:0000256" key="2">
    <source>
        <dbReference type="SAM" id="MobiDB-lite"/>
    </source>
</evidence>
<comment type="similarity">
    <text evidence="1">Belongs to the glycosyltransferase 47 family.</text>
</comment>
<dbReference type="OrthoDB" id="1924787at2759"/>